<evidence type="ECO:0000259" key="1">
    <source>
        <dbReference type="PROSITE" id="PS51186"/>
    </source>
</evidence>
<dbReference type="EMBL" id="CP004387">
    <property type="protein sequence ID" value="AJD48625.1"/>
    <property type="molecule type" value="Genomic_DNA"/>
</dbReference>
<dbReference type="GO" id="GO:0016747">
    <property type="term" value="F:acyltransferase activity, transferring groups other than amino-acyl groups"/>
    <property type="evidence" value="ECO:0007669"/>
    <property type="project" value="InterPro"/>
</dbReference>
<keyword evidence="3" id="KW-1185">Reference proteome</keyword>
<keyword evidence="2" id="KW-0808">Transferase</keyword>
<proteinExistence type="predicted"/>
<dbReference type="Pfam" id="PF00583">
    <property type="entry name" value="Acetyltransf_1"/>
    <property type="match status" value="1"/>
</dbReference>
<dbReference type="AlphaFoldDB" id="A0A0B4XPE4"/>
<gene>
    <name evidence="2" type="ORF">S7S_11065</name>
</gene>
<dbReference type="STRING" id="391936.S7S_11065"/>
<evidence type="ECO:0000313" key="3">
    <source>
        <dbReference type="Proteomes" id="UP000006764"/>
    </source>
</evidence>
<protein>
    <submittedName>
        <fullName evidence="2">Acetyltransferase</fullName>
    </submittedName>
</protein>
<name>A0A0B4XPE4_9GAMM</name>
<dbReference type="InterPro" id="IPR000182">
    <property type="entry name" value="GNAT_dom"/>
</dbReference>
<dbReference type="Proteomes" id="UP000006764">
    <property type="component" value="Chromosome"/>
</dbReference>
<feature type="domain" description="N-acetyltransferase" evidence="1">
    <location>
        <begin position="21"/>
        <end position="176"/>
    </location>
</feature>
<reference evidence="2 3" key="1">
    <citation type="journal article" date="2012" name="J. Bacteriol.">
        <title>Genome sequence of an alkane-degrading bacterium, Alcanivorax pacificus type strain W11-5, isolated from deep sea sediment.</title>
        <authorList>
            <person name="Lai Q."/>
            <person name="Shao Z."/>
        </authorList>
    </citation>
    <scope>NUCLEOTIDE SEQUENCE [LARGE SCALE GENOMIC DNA]</scope>
    <source>
        <strain evidence="2 3">W11-5</strain>
    </source>
</reference>
<dbReference type="PROSITE" id="PS51186">
    <property type="entry name" value="GNAT"/>
    <property type="match status" value="1"/>
</dbReference>
<accession>A0A0B4XPE4</accession>
<dbReference type="KEGG" id="apac:S7S_11065"/>
<dbReference type="InterPro" id="IPR016181">
    <property type="entry name" value="Acyl_CoA_acyltransferase"/>
</dbReference>
<evidence type="ECO:0000313" key="2">
    <source>
        <dbReference type="EMBL" id="AJD48625.1"/>
    </source>
</evidence>
<organism evidence="2 3">
    <name type="scientific">Isoalcanivorax pacificus W11-5</name>
    <dbReference type="NCBI Taxonomy" id="391936"/>
    <lineage>
        <taxon>Bacteria</taxon>
        <taxon>Pseudomonadati</taxon>
        <taxon>Pseudomonadota</taxon>
        <taxon>Gammaproteobacteria</taxon>
        <taxon>Oceanospirillales</taxon>
        <taxon>Alcanivoracaceae</taxon>
        <taxon>Isoalcanivorax</taxon>
    </lineage>
</organism>
<sequence length="180" mass="19594">MAIIFGGKDMLAAGVRLPGGLSLRPANDGDAAFLASLYSSTRDDLRILPDRDLAECLIELQFRAQTESYGTDFPEAMHFVVGLHDDRIGRLILDFSRGTVHIVDISFIPAARGHGYGQTLIQAVQSVAQQINTPVSLSVASDRADLARFYAQFGFQLDGQSAPAHARMVWYPQAARRSAS</sequence>
<dbReference type="Gene3D" id="3.40.630.30">
    <property type="match status" value="1"/>
</dbReference>
<dbReference type="HOGENOM" id="CLU_013985_22_0_6"/>
<dbReference type="SUPFAM" id="SSF55729">
    <property type="entry name" value="Acyl-CoA N-acyltransferases (Nat)"/>
    <property type="match status" value="1"/>
</dbReference>